<dbReference type="GO" id="GO:0016746">
    <property type="term" value="F:acyltransferase activity"/>
    <property type="evidence" value="ECO:0007669"/>
    <property type="project" value="UniProtKB-KW"/>
</dbReference>
<dbReference type="EMBL" id="JBHSBM010000017">
    <property type="protein sequence ID" value="MFC4060068.1"/>
    <property type="molecule type" value="Genomic_DNA"/>
</dbReference>
<accession>A0ABV8IAI1</accession>
<dbReference type="InterPro" id="IPR050832">
    <property type="entry name" value="Bact_Acetyltransf"/>
</dbReference>
<dbReference type="PROSITE" id="PS51186">
    <property type="entry name" value="GNAT"/>
    <property type="match status" value="1"/>
</dbReference>
<dbReference type="Gene3D" id="3.40.630.30">
    <property type="match status" value="1"/>
</dbReference>
<dbReference type="CDD" id="cd04301">
    <property type="entry name" value="NAT_SF"/>
    <property type="match status" value="1"/>
</dbReference>
<dbReference type="EC" id="2.3.-.-" evidence="4"/>
<dbReference type="Proteomes" id="UP001595850">
    <property type="component" value="Unassembled WGS sequence"/>
</dbReference>
<gene>
    <name evidence="4" type="ORF">ACFOWE_17320</name>
</gene>
<dbReference type="SUPFAM" id="SSF55729">
    <property type="entry name" value="Acyl-CoA N-acyltransferases (Nat)"/>
    <property type="match status" value="1"/>
</dbReference>
<evidence type="ECO:0000259" key="3">
    <source>
        <dbReference type="PROSITE" id="PS51186"/>
    </source>
</evidence>
<dbReference type="RefSeq" id="WP_377288879.1">
    <property type="nucleotide sequence ID" value="NZ_JBHSBM010000017.1"/>
</dbReference>
<reference evidence="5" key="1">
    <citation type="journal article" date="2019" name="Int. J. Syst. Evol. Microbiol.">
        <title>The Global Catalogue of Microorganisms (GCM) 10K type strain sequencing project: providing services to taxonomists for standard genome sequencing and annotation.</title>
        <authorList>
            <consortium name="The Broad Institute Genomics Platform"/>
            <consortium name="The Broad Institute Genome Sequencing Center for Infectious Disease"/>
            <person name="Wu L."/>
            <person name="Ma J."/>
        </authorList>
    </citation>
    <scope>NUCLEOTIDE SEQUENCE [LARGE SCALE GENOMIC DNA]</scope>
    <source>
        <strain evidence="5">TBRC 4489</strain>
    </source>
</reference>
<dbReference type="PANTHER" id="PTHR43877">
    <property type="entry name" value="AMINOALKYLPHOSPHONATE N-ACETYLTRANSFERASE-RELATED-RELATED"/>
    <property type="match status" value="1"/>
</dbReference>
<sequence>MSSGQSPVVIRPYRDEDRDAVVALAPRLTEGVAAWRDADAVADAVRGWVTGSLEQAGGDGHGVFVAVREGRVAGFVTVSARRHFTGQVDAYIGELVVSAEAEGTGVGRALAGAAESWARDRGLARVTLETGAANARARGFYRALGYAEEEVRLSRPVS</sequence>
<evidence type="ECO:0000256" key="1">
    <source>
        <dbReference type="ARBA" id="ARBA00022679"/>
    </source>
</evidence>
<dbReference type="InterPro" id="IPR000182">
    <property type="entry name" value="GNAT_dom"/>
</dbReference>
<dbReference type="PANTHER" id="PTHR43877:SF2">
    <property type="entry name" value="AMINOALKYLPHOSPHONATE N-ACETYLTRANSFERASE-RELATED"/>
    <property type="match status" value="1"/>
</dbReference>
<evidence type="ECO:0000313" key="5">
    <source>
        <dbReference type="Proteomes" id="UP001595850"/>
    </source>
</evidence>
<keyword evidence="5" id="KW-1185">Reference proteome</keyword>
<name>A0ABV8IAI1_9ACTN</name>
<dbReference type="InterPro" id="IPR016181">
    <property type="entry name" value="Acyl_CoA_acyltransferase"/>
</dbReference>
<proteinExistence type="predicted"/>
<comment type="caution">
    <text evidence="4">The sequence shown here is derived from an EMBL/GenBank/DDBJ whole genome shotgun (WGS) entry which is preliminary data.</text>
</comment>
<feature type="domain" description="N-acetyltransferase" evidence="3">
    <location>
        <begin position="8"/>
        <end position="158"/>
    </location>
</feature>
<organism evidence="4 5">
    <name type="scientific">Planomonospora corallina</name>
    <dbReference type="NCBI Taxonomy" id="1806052"/>
    <lineage>
        <taxon>Bacteria</taxon>
        <taxon>Bacillati</taxon>
        <taxon>Actinomycetota</taxon>
        <taxon>Actinomycetes</taxon>
        <taxon>Streptosporangiales</taxon>
        <taxon>Streptosporangiaceae</taxon>
        <taxon>Planomonospora</taxon>
    </lineage>
</organism>
<keyword evidence="1 4" id="KW-0808">Transferase</keyword>
<protein>
    <submittedName>
        <fullName evidence="4">GNAT family N-acetyltransferase</fullName>
        <ecNumber evidence="4">2.3.-.-</ecNumber>
    </submittedName>
</protein>
<evidence type="ECO:0000256" key="2">
    <source>
        <dbReference type="ARBA" id="ARBA00023315"/>
    </source>
</evidence>
<evidence type="ECO:0000313" key="4">
    <source>
        <dbReference type="EMBL" id="MFC4060068.1"/>
    </source>
</evidence>
<keyword evidence="2 4" id="KW-0012">Acyltransferase</keyword>
<dbReference type="Pfam" id="PF00583">
    <property type="entry name" value="Acetyltransf_1"/>
    <property type="match status" value="1"/>
</dbReference>